<organism evidence="7 8">
    <name type="scientific">Candidatus Galacturonatibacter soehngenii</name>
    <dbReference type="NCBI Taxonomy" id="2307010"/>
    <lineage>
        <taxon>Bacteria</taxon>
        <taxon>Bacillati</taxon>
        <taxon>Bacillota</taxon>
        <taxon>Clostridia</taxon>
        <taxon>Lachnospirales</taxon>
        <taxon>Lachnospiraceae</taxon>
        <taxon>Candidatus Galacturonatibacter</taxon>
    </lineage>
</organism>
<feature type="active site" description="Nucleophile" evidence="4">
    <location>
        <position position="344"/>
    </location>
</feature>
<reference evidence="7 8" key="2">
    <citation type="submission" date="2020-02" db="EMBL/GenBank/DDBJ databases">
        <title>Candidatus Galacturonibacter soehngenii shows hetero-acetogenic catabolism of galacturonic acid but lacks a canonical carbon monoxide dehydrogenase/acetyl-CoA synthase complex.</title>
        <authorList>
            <person name="Diender M."/>
            <person name="Stouten G.R."/>
            <person name="Petersen J.F."/>
            <person name="Nielsen P.H."/>
            <person name="Dueholm M.S."/>
            <person name="Pronk J.T."/>
            <person name="Van Loosdrecht M.C.M."/>
        </authorList>
    </citation>
    <scope>NUCLEOTIDE SEQUENCE [LARGE SCALE GENOMIC DNA]</scope>
    <source>
        <strain evidence="7">GalUA</strain>
    </source>
</reference>
<protein>
    <recommendedName>
        <fullName evidence="6">GH26 domain-containing protein</fullName>
    </recommendedName>
</protein>
<feature type="domain" description="GH26" evidence="6">
    <location>
        <begin position="54"/>
        <end position="431"/>
    </location>
</feature>
<dbReference type="InterPro" id="IPR005087">
    <property type="entry name" value="CBM11"/>
</dbReference>
<dbReference type="SUPFAM" id="SSF49785">
    <property type="entry name" value="Galactose-binding domain-like"/>
    <property type="match status" value="1"/>
</dbReference>
<dbReference type="PROSITE" id="PS51257">
    <property type="entry name" value="PROKAR_LIPOPROTEIN"/>
    <property type="match status" value="1"/>
</dbReference>
<dbReference type="OrthoDB" id="9802773at2"/>
<sequence length="743" mass="83088">MKIAKLLSQGLVFSLALSFIACGGATKNNQIFLENATLIPNAKAIQLVDSKADASTVGLYQYLKAVGESDLLLYGHMEDTILKAGSTHLTESDTKDMVGSISAIVGFDCGDMFKGFASRYNERHPASTVPDTTEGNITAAALFTNDAIKEGAIVTLSSHMPNFSTSKKLEGTFDKTYNQFDYSLADSYVLTGDCMNQILPGGLYNESFRGHLDMIAEYASQVKGSILFRPFHENTGSWFWWGKAFCDAETYKSVYKYTVEYLRDEKNIHNILYIYGPGSEASTEEEYEERYPGDEFVDIVGFDTYDSDPVTDEEGYTFQQNLEELVKLTDSFAKKHKKLMAVTEIGMSSSAGGGIKETGNKRPEWFTEIMNILTKPEYDCCYFMVWTNYSRNSSFYTPYVEEINKDGTLKGHELLDHFLSFHQDPKSVFATDQSKAMKIITAGKSKLPKVEPYSDISGYVTAPVSRQRILEETNLMARVNQEISSAEFRILGNEKEIILPAKLEGKQVTAVLDEASLEEIGKAPGGKIALYADKEKLHEIIVMYNVEPKLNNPYLVDDFEDYAGLEDLLSTSWIINKDIGCELSLTLSNQFVHQGDFALKFEYKETKHGWAGAEISKESDWSDCNALQFWVKPDGLNQKTVIQIKTKDGGAYEAYLQGYPEYSSSTDPMLVTLPFDEFVDKNGSGRLSIEKASMISGMGLWVNAIPASKAIDENGFVRGILYYDDIKAVYTAERKPVFERITE</sequence>
<feature type="signal peptide" evidence="5">
    <location>
        <begin position="1"/>
        <end position="23"/>
    </location>
</feature>
<evidence type="ECO:0000256" key="5">
    <source>
        <dbReference type="SAM" id="SignalP"/>
    </source>
</evidence>
<dbReference type="InterPro" id="IPR022790">
    <property type="entry name" value="GH26_dom"/>
</dbReference>
<dbReference type="PANTHER" id="PTHR40079">
    <property type="entry name" value="MANNAN ENDO-1,4-BETA-MANNOSIDASE E-RELATED"/>
    <property type="match status" value="1"/>
</dbReference>
<dbReference type="RefSeq" id="WP_151147221.1">
    <property type="nucleotide sequence ID" value="NZ_WAGX01000007.1"/>
</dbReference>
<dbReference type="GO" id="GO:0008810">
    <property type="term" value="F:cellulase activity"/>
    <property type="evidence" value="ECO:0007669"/>
    <property type="project" value="InterPro"/>
</dbReference>
<dbReference type="InterPro" id="IPR000805">
    <property type="entry name" value="Glyco_hydro_26"/>
</dbReference>
<feature type="active site" description="Proton donor" evidence="4">
    <location>
        <position position="233"/>
    </location>
</feature>
<dbReference type="PANTHER" id="PTHR40079:SF4">
    <property type="entry name" value="GH26 DOMAIN-CONTAINING PROTEIN-RELATED"/>
    <property type="match status" value="1"/>
</dbReference>
<dbReference type="Gene3D" id="3.20.20.80">
    <property type="entry name" value="Glycosidases"/>
    <property type="match status" value="1"/>
</dbReference>
<comment type="caution">
    <text evidence="7">The sequence shown here is derived from an EMBL/GenBank/DDBJ whole genome shotgun (WGS) entry which is preliminary data.</text>
</comment>
<evidence type="ECO:0000313" key="8">
    <source>
        <dbReference type="Proteomes" id="UP000461768"/>
    </source>
</evidence>
<dbReference type="PRINTS" id="PR00739">
    <property type="entry name" value="GLHYDRLASE26"/>
</dbReference>
<dbReference type="PROSITE" id="PS51764">
    <property type="entry name" value="GH26"/>
    <property type="match status" value="1"/>
</dbReference>
<keyword evidence="3 4" id="KW-0326">Glycosidase</keyword>
<dbReference type="Pfam" id="PF02156">
    <property type="entry name" value="Glyco_hydro_26"/>
    <property type="match status" value="1"/>
</dbReference>
<name>A0A7V7UAX2_9FIRM</name>
<evidence type="ECO:0000313" key="7">
    <source>
        <dbReference type="EMBL" id="KAB1435742.1"/>
    </source>
</evidence>
<gene>
    <name evidence="7" type="ORF">F7O84_15275</name>
</gene>
<dbReference type="GO" id="GO:0030245">
    <property type="term" value="P:cellulose catabolic process"/>
    <property type="evidence" value="ECO:0007669"/>
    <property type="project" value="InterPro"/>
</dbReference>
<dbReference type="Gene3D" id="2.60.120.430">
    <property type="entry name" value="Galactose-binding lectin"/>
    <property type="match status" value="1"/>
</dbReference>
<keyword evidence="5" id="KW-0732">Signal</keyword>
<reference evidence="7 8" key="1">
    <citation type="submission" date="2019-09" db="EMBL/GenBank/DDBJ databases">
        <authorList>
            <person name="Valk L.C."/>
        </authorList>
    </citation>
    <scope>NUCLEOTIDE SEQUENCE [LARGE SCALE GENOMIC DNA]</scope>
    <source>
        <strain evidence="7">GalUA</strain>
    </source>
</reference>
<dbReference type="InterPro" id="IPR008979">
    <property type="entry name" value="Galactose-bd-like_sf"/>
</dbReference>
<keyword evidence="2 4" id="KW-0378">Hydrolase</keyword>
<keyword evidence="8" id="KW-1185">Reference proteome</keyword>
<dbReference type="GO" id="GO:0016985">
    <property type="term" value="F:mannan endo-1,4-beta-mannosidase activity"/>
    <property type="evidence" value="ECO:0007669"/>
    <property type="project" value="InterPro"/>
</dbReference>
<evidence type="ECO:0000256" key="3">
    <source>
        <dbReference type="ARBA" id="ARBA00023295"/>
    </source>
</evidence>
<evidence type="ECO:0000256" key="4">
    <source>
        <dbReference type="PROSITE-ProRule" id="PRU01100"/>
    </source>
</evidence>
<dbReference type="SUPFAM" id="SSF51445">
    <property type="entry name" value="(Trans)glycosidases"/>
    <property type="match status" value="1"/>
</dbReference>
<accession>A0A7V7UAX2</accession>
<dbReference type="Pfam" id="PF03425">
    <property type="entry name" value="CBM_11"/>
    <property type="match status" value="1"/>
</dbReference>
<dbReference type="EMBL" id="WAGX01000007">
    <property type="protein sequence ID" value="KAB1435742.1"/>
    <property type="molecule type" value="Genomic_DNA"/>
</dbReference>
<evidence type="ECO:0000256" key="1">
    <source>
        <dbReference type="ARBA" id="ARBA00007754"/>
    </source>
</evidence>
<evidence type="ECO:0000256" key="2">
    <source>
        <dbReference type="ARBA" id="ARBA00022801"/>
    </source>
</evidence>
<dbReference type="InterPro" id="IPR017853">
    <property type="entry name" value="GH"/>
</dbReference>
<feature type="chain" id="PRO_5038754929" description="GH26 domain-containing protein" evidence="5">
    <location>
        <begin position="24"/>
        <end position="743"/>
    </location>
</feature>
<comment type="similarity">
    <text evidence="1 4">Belongs to the glycosyl hydrolase 26 family.</text>
</comment>
<proteinExistence type="inferred from homology"/>
<dbReference type="Proteomes" id="UP000461768">
    <property type="component" value="Unassembled WGS sequence"/>
</dbReference>
<dbReference type="AlphaFoldDB" id="A0A7V7UAX2"/>
<dbReference type="GO" id="GO:0006080">
    <property type="term" value="P:substituted mannan metabolic process"/>
    <property type="evidence" value="ECO:0007669"/>
    <property type="project" value="InterPro"/>
</dbReference>
<evidence type="ECO:0000259" key="6">
    <source>
        <dbReference type="PROSITE" id="PS51764"/>
    </source>
</evidence>